<gene>
    <name evidence="1" type="ORF">76h13orf32</name>
</gene>
<reference evidence="1" key="1">
    <citation type="journal article" date="2010" name="Environ. Microbiol.">
        <title>Homologues of nitrite reductases in ammonia-oxidizing archaea: diversity and genomic context.</title>
        <authorList>
            <person name="Bartossek R."/>
            <person name="Nicol G.W."/>
            <person name="Lanzen A."/>
            <person name="Klenk H.P."/>
            <person name="Schleper C."/>
        </authorList>
    </citation>
    <scope>NUCLEOTIDE SEQUENCE</scope>
</reference>
<name>D4N780_9CREN</name>
<dbReference type="AlphaFoldDB" id="D4N780"/>
<sequence>MNRVFTYEVIHTLQPFNHFIIYSPTLLKLQYIALLVSVVSFANIPTGVVSSTDEVYCYDNDVGGPFCFETREACAIEHVHDLTADSQCYKQPK</sequence>
<proteinExistence type="predicted"/>
<organism evidence="1">
    <name type="scientific">uncultured crenarchaeote 76h13</name>
    <dbReference type="NCBI Taxonomy" id="684059"/>
    <lineage>
        <taxon>Archaea</taxon>
        <taxon>Thermoproteota</taxon>
        <taxon>environmental samples</taxon>
    </lineage>
</organism>
<dbReference type="EMBL" id="GU059108">
    <property type="protein sequence ID" value="ACY24566.1"/>
    <property type="molecule type" value="Genomic_DNA"/>
</dbReference>
<protein>
    <submittedName>
        <fullName evidence="1">Uncharacterized protein</fullName>
    </submittedName>
</protein>
<evidence type="ECO:0000313" key="1">
    <source>
        <dbReference type="EMBL" id="ACY24566.1"/>
    </source>
</evidence>
<accession>D4N780</accession>